<evidence type="ECO:0000313" key="1">
    <source>
        <dbReference type="EMBL" id="SHJ29707.1"/>
    </source>
</evidence>
<proteinExistence type="predicted"/>
<reference evidence="1 2" key="1">
    <citation type="submission" date="2016-11" db="EMBL/GenBank/DDBJ databases">
        <authorList>
            <person name="Jaros S."/>
            <person name="Januszkiewicz K."/>
            <person name="Wedrychowicz H."/>
        </authorList>
    </citation>
    <scope>NUCLEOTIDE SEQUENCE [LARGE SCALE GENOMIC DNA]</scope>
    <source>
        <strain evidence="1 2">DSM 21864</strain>
    </source>
</reference>
<keyword evidence="2" id="KW-1185">Reference proteome</keyword>
<dbReference type="AlphaFoldDB" id="A0A1M6I5F3"/>
<dbReference type="RefSeq" id="WP_073007401.1">
    <property type="nucleotide sequence ID" value="NZ_FQZO01000004.1"/>
</dbReference>
<organism evidence="1 2">
    <name type="scientific">Clostridium amylolyticum</name>
    <dbReference type="NCBI Taxonomy" id="1121298"/>
    <lineage>
        <taxon>Bacteria</taxon>
        <taxon>Bacillati</taxon>
        <taxon>Bacillota</taxon>
        <taxon>Clostridia</taxon>
        <taxon>Eubacteriales</taxon>
        <taxon>Clostridiaceae</taxon>
        <taxon>Clostridium</taxon>
    </lineage>
</organism>
<dbReference type="EMBL" id="FQZO01000004">
    <property type="protein sequence ID" value="SHJ29707.1"/>
    <property type="molecule type" value="Genomic_DNA"/>
</dbReference>
<dbReference type="Proteomes" id="UP000184080">
    <property type="component" value="Unassembled WGS sequence"/>
</dbReference>
<evidence type="ECO:0000313" key="2">
    <source>
        <dbReference type="Proteomes" id="UP000184080"/>
    </source>
</evidence>
<accession>A0A1M6I5F3</accession>
<sequence>MKYIGPFLRMNSLTLENLENQLFFFAKESLKHIVLKSRCGITQMPKNFKKIIPNNDINIIKDFSPLLCIYRKANPKLIKEKDYAYWDNSTFKKEILPTSCAFMTLSIMELIDYYQQFKDKDNSLYTLSILYKSMAKHQLDFYTSYLRNPEGVFITKKNVSEDISDDLRFEDKENKYKFSDQAFMMAAFLRYSYIDGTKDSEAYRSFSKDILRMLIHYRDAIYDLSFEEINRICFALNIAYSYSKDEEIKYFIMDITDLLVHYYHENSNIKEKIDHSSLFIINLNLSYNICDIEYLKDMKDDIKNYMFSLYDKEKGILMKNTTKKEIKYSSEDLIMFMVSALMEEEYEEELGSLLVEVYKHQIVNSKLITNWPESPSLDNPERYLGFTLDSEDLMDEQNFRLSTLDSPESNEYAPIFLKSLEYNVKKDIFTPSKTSFDSSKNMNLLFIIIFILKNSVYKNYNITK</sequence>
<gene>
    <name evidence="1" type="ORF">SAMN05444401_2653</name>
</gene>
<dbReference type="OrthoDB" id="1949729at2"/>
<dbReference type="STRING" id="1121298.SAMN05444401_2653"/>
<name>A0A1M6I5F3_9CLOT</name>
<protein>
    <submittedName>
        <fullName evidence="1">Uncharacterized protein</fullName>
    </submittedName>
</protein>